<sequence>MKKCITEPKLQQFYILATSPGLSKEALILKHSDSFALFDPYGDIRQEGLGEQGLYHCGTRFLSKFELHFCQTRPFCLNSSTTQDNLMIVSDLTNPDMLLEEEEFLPRGSVHILRQKFLYKGTCYEAIKIENFSPCRIHLPLSISYDADFVDIFEVRGFKRKKKGQLFPPEVDTASVTFKYLGLDGKLRLTKIFFDPLPAEINSREAIFHLELNPKEKTNIFVVIACFLDQEEEPVPFVRAYLSNRQELKRLRRTSCRVSSPQEFFNAWVRRSESDLFMMLTETPYGLYPYAGIPWFNTYFGRDAIITALESLWLNPEIAKGVLRFLAATQATEFDPSRDAEPGKILHEMRFGELAATGEIPFARYYGTVDATPLFLVLAGAYYERTQDTSLIKDLWPHFEAALWWMQEYGDLDGDGFIEYQASEEGLVNKGWKDSHDSVFHADGTMAKHPIALVEVQAYAYLAYLKIAKLARVLGKNSLADSLEKEAQSLREKFLKAFWDEEMGFFVLALDGEKRPCRVYTSNAGHVLWSGLAEEKQAISVAQKLFGEDMFSGWGVRTLSSREVLFNPVSYHNGSIWPHDNAIIAQGLSYYRLKHFVSQILTSLAQASEHFPLHRMPELFCGFKRRPDQGPIPYPVACNPQAWSAGAVFMLIEAALGLNFTPSGLCFCYPILPAFLRRLKLRNLLINGVSIDLDIVNHDTDVTINVLRKPKGIEILVRK</sequence>
<dbReference type="RefSeq" id="WP_068540607.1">
    <property type="nucleotide sequence ID" value="NZ_LSFI01000002.1"/>
</dbReference>
<dbReference type="InterPro" id="IPR054491">
    <property type="entry name" value="MGH1-like_GH"/>
</dbReference>
<dbReference type="InterPro" id="IPR012341">
    <property type="entry name" value="6hp_glycosidase-like_sf"/>
</dbReference>
<reference evidence="3 4" key="1">
    <citation type="submission" date="2016-02" db="EMBL/GenBank/DDBJ databases">
        <title>Draft genome sequence of Thermodesulfatator sp. S606.</title>
        <authorList>
            <person name="Lai Q."/>
            <person name="Cao J."/>
            <person name="Dupont S."/>
            <person name="Shao Z."/>
            <person name="Jebbar M."/>
            <person name="Alain K."/>
        </authorList>
    </citation>
    <scope>NUCLEOTIDE SEQUENCE [LARGE SCALE GENOMIC DNA]</scope>
    <source>
        <strain evidence="3 4">S606</strain>
    </source>
</reference>
<protein>
    <submittedName>
        <fullName evidence="3">Amylo-alpha-1,6-glucosidase</fullName>
    </submittedName>
</protein>
<dbReference type="InterPro" id="IPR008928">
    <property type="entry name" value="6-hairpin_glycosidase_sf"/>
</dbReference>
<dbReference type="AlphaFoldDB" id="A0A177EAY0"/>
<dbReference type="GO" id="GO:0005975">
    <property type="term" value="P:carbohydrate metabolic process"/>
    <property type="evidence" value="ECO:0007669"/>
    <property type="project" value="InterPro"/>
</dbReference>
<dbReference type="EMBL" id="LSFI01000002">
    <property type="protein sequence ID" value="OAG28671.1"/>
    <property type="molecule type" value="Genomic_DNA"/>
</dbReference>
<gene>
    <name evidence="3" type="ORF">TH606_00805</name>
</gene>
<comment type="caution">
    <text evidence="3">The sequence shown here is derived from an EMBL/GenBank/DDBJ whole genome shotgun (WGS) entry which is preliminary data.</text>
</comment>
<evidence type="ECO:0000313" key="4">
    <source>
        <dbReference type="Proteomes" id="UP000076964"/>
    </source>
</evidence>
<organism evidence="3 4">
    <name type="scientific">Thermodesulfatator autotrophicus</name>
    <dbReference type="NCBI Taxonomy" id="1795632"/>
    <lineage>
        <taxon>Bacteria</taxon>
        <taxon>Pseudomonadati</taxon>
        <taxon>Thermodesulfobacteriota</taxon>
        <taxon>Thermodesulfobacteria</taxon>
        <taxon>Thermodesulfobacteriales</taxon>
        <taxon>Thermodesulfatatoraceae</taxon>
        <taxon>Thermodesulfatator</taxon>
    </lineage>
</organism>
<evidence type="ECO:0000259" key="1">
    <source>
        <dbReference type="Pfam" id="PF14742"/>
    </source>
</evidence>
<dbReference type="Pfam" id="PF22422">
    <property type="entry name" value="MGH1-like_GH"/>
    <property type="match status" value="1"/>
</dbReference>
<feature type="domain" description="Mannosylglycerate hydrolase MGH1-like glycoside hydrolase" evidence="2">
    <location>
        <begin position="303"/>
        <end position="609"/>
    </location>
</feature>
<feature type="domain" description="Putative glycogen debranching enzyme N-terminal" evidence="1">
    <location>
        <begin position="29"/>
        <end position="221"/>
    </location>
</feature>
<dbReference type="Proteomes" id="UP000076964">
    <property type="component" value="Unassembled WGS sequence"/>
</dbReference>
<dbReference type="SUPFAM" id="SSF48208">
    <property type="entry name" value="Six-hairpin glycosidases"/>
    <property type="match status" value="1"/>
</dbReference>
<evidence type="ECO:0000259" key="2">
    <source>
        <dbReference type="Pfam" id="PF22422"/>
    </source>
</evidence>
<dbReference type="OrthoDB" id="9759959at2"/>
<accession>A0A177EAY0</accession>
<dbReference type="InterPro" id="IPR032856">
    <property type="entry name" value="GDE_N_bis"/>
</dbReference>
<dbReference type="Pfam" id="PF14742">
    <property type="entry name" value="GDE_N_bis"/>
    <property type="match status" value="1"/>
</dbReference>
<name>A0A177EAY0_9BACT</name>
<dbReference type="STRING" id="1795632.TH606_00805"/>
<proteinExistence type="predicted"/>
<dbReference type="Gene3D" id="1.50.10.10">
    <property type="match status" value="1"/>
</dbReference>
<keyword evidence="4" id="KW-1185">Reference proteome</keyword>
<evidence type="ECO:0000313" key="3">
    <source>
        <dbReference type="EMBL" id="OAG28671.1"/>
    </source>
</evidence>